<dbReference type="PROSITE" id="PS00194">
    <property type="entry name" value="THIOREDOXIN_1"/>
    <property type="match status" value="1"/>
</dbReference>
<accession>A0A8J5KUW0</accession>
<keyword evidence="4" id="KW-1015">Disulfide bond</keyword>
<evidence type="ECO:0000256" key="1">
    <source>
        <dbReference type="ARBA" id="ARBA00022448"/>
    </source>
</evidence>
<keyword evidence="5" id="KW-0676">Redox-active center</keyword>
<dbReference type="GO" id="GO:0005737">
    <property type="term" value="C:cytoplasm"/>
    <property type="evidence" value="ECO:0007669"/>
    <property type="project" value="TreeGrafter"/>
</dbReference>
<dbReference type="SUPFAM" id="SSF52833">
    <property type="entry name" value="Thioredoxin-like"/>
    <property type="match status" value="1"/>
</dbReference>
<evidence type="ECO:0000256" key="5">
    <source>
        <dbReference type="ARBA" id="ARBA00023284"/>
    </source>
</evidence>
<dbReference type="InterPro" id="IPR017937">
    <property type="entry name" value="Thioredoxin_CS"/>
</dbReference>
<keyword evidence="1" id="KW-0813">Transport</keyword>
<dbReference type="PANTHER" id="PTHR45663">
    <property type="entry name" value="GEO12009P1"/>
    <property type="match status" value="1"/>
</dbReference>
<dbReference type="InterPro" id="IPR013766">
    <property type="entry name" value="Thioredoxin_domain"/>
</dbReference>
<dbReference type="PRINTS" id="PR00421">
    <property type="entry name" value="THIOREDOXIN"/>
</dbReference>
<dbReference type="EMBL" id="JACMSC010000013">
    <property type="protein sequence ID" value="KAG6494105.1"/>
    <property type="molecule type" value="Genomic_DNA"/>
</dbReference>
<dbReference type="PANTHER" id="PTHR45663:SF15">
    <property type="entry name" value="THIOREDOXIN Y1, CHLOROPLASTIC"/>
    <property type="match status" value="1"/>
</dbReference>
<evidence type="ECO:0000259" key="6">
    <source>
        <dbReference type="PROSITE" id="PS51352"/>
    </source>
</evidence>
<dbReference type="CDD" id="cd02947">
    <property type="entry name" value="TRX_family"/>
    <property type="match status" value="1"/>
</dbReference>
<keyword evidence="2" id="KW-0809">Transit peptide</keyword>
<evidence type="ECO:0000256" key="2">
    <source>
        <dbReference type="ARBA" id="ARBA00022946"/>
    </source>
</evidence>
<protein>
    <recommendedName>
        <fullName evidence="6">Thioredoxin domain-containing protein</fullName>
    </recommendedName>
</protein>
<dbReference type="Proteomes" id="UP000734854">
    <property type="component" value="Unassembled WGS sequence"/>
</dbReference>
<reference evidence="7 8" key="1">
    <citation type="submission" date="2020-08" db="EMBL/GenBank/DDBJ databases">
        <title>Plant Genome Project.</title>
        <authorList>
            <person name="Zhang R.-G."/>
        </authorList>
    </citation>
    <scope>NUCLEOTIDE SEQUENCE [LARGE SCALE GENOMIC DNA]</scope>
    <source>
        <tissue evidence="7">Rhizome</tissue>
    </source>
</reference>
<keyword evidence="8" id="KW-1185">Reference proteome</keyword>
<evidence type="ECO:0000256" key="3">
    <source>
        <dbReference type="ARBA" id="ARBA00022982"/>
    </source>
</evidence>
<evidence type="ECO:0000313" key="8">
    <source>
        <dbReference type="Proteomes" id="UP000734854"/>
    </source>
</evidence>
<proteinExistence type="predicted"/>
<dbReference type="PROSITE" id="PS51352">
    <property type="entry name" value="THIOREDOXIN_2"/>
    <property type="match status" value="1"/>
</dbReference>
<organism evidence="7 8">
    <name type="scientific">Zingiber officinale</name>
    <name type="common">Ginger</name>
    <name type="synonym">Amomum zingiber</name>
    <dbReference type="NCBI Taxonomy" id="94328"/>
    <lineage>
        <taxon>Eukaryota</taxon>
        <taxon>Viridiplantae</taxon>
        <taxon>Streptophyta</taxon>
        <taxon>Embryophyta</taxon>
        <taxon>Tracheophyta</taxon>
        <taxon>Spermatophyta</taxon>
        <taxon>Magnoliopsida</taxon>
        <taxon>Liliopsida</taxon>
        <taxon>Zingiberales</taxon>
        <taxon>Zingiberaceae</taxon>
        <taxon>Zingiber</taxon>
    </lineage>
</organism>
<dbReference type="Pfam" id="PF00085">
    <property type="entry name" value="Thioredoxin"/>
    <property type="match status" value="1"/>
</dbReference>
<evidence type="ECO:0000313" key="7">
    <source>
        <dbReference type="EMBL" id="KAG6494105.1"/>
    </source>
</evidence>
<keyword evidence="3" id="KW-0249">Electron transport</keyword>
<name>A0A8J5KUW0_ZINOF</name>
<feature type="domain" description="Thioredoxin" evidence="6">
    <location>
        <begin position="46"/>
        <end position="184"/>
    </location>
</feature>
<dbReference type="InterPro" id="IPR005746">
    <property type="entry name" value="Thioredoxin"/>
</dbReference>
<dbReference type="InterPro" id="IPR036249">
    <property type="entry name" value="Thioredoxin-like_sf"/>
</dbReference>
<dbReference type="Gene3D" id="3.40.30.10">
    <property type="entry name" value="Glutaredoxin"/>
    <property type="match status" value="1"/>
</dbReference>
<gene>
    <name evidence="7" type="ORF">ZIOFF_049124</name>
</gene>
<evidence type="ECO:0000256" key="4">
    <source>
        <dbReference type="ARBA" id="ARBA00023157"/>
    </source>
</evidence>
<dbReference type="GO" id="GO:0015035">
    <property type="term" value="F:protein-disulfide reductase activity"/>
    <property type="evidence" value="ECO:0007669"/>
    <property type="project" value="InterPro"/>
</dbReference>
<dbReference type="AlphaFoldDB" id="A0A8J5KUW0"/>
<sequence>MAVSSAAAAALPTACIRRCPASPRLSELPSFQSLHVTSHILPAAGSGRLAAFPRRRLLPRLANKIIAIDNIYFLWLQIGAKKQSFSSFDELLEKSDKPVLVDFYATWCGPCQLMGPILEQVGEKMKDKIQVIKINTEKYTSIASHYQIEALPTFIIFKDGNPLDRFEGALPANQLIQRIEAALKVNQ</sequence>
<dbReference type="NCBIfam" id="TIGR01068">
    <property type="entry name" value="thioredoxin"/>
    <property type="match status" value="1"/>
</dbReference>
<dbReference type="FunFam" id="3.40.30.10:FF:000001">
    <property type="entry name" value="Thioredoxin"/>
    <property type="match status" value="1"/>
</dbReference>
<comment type="caution">
    <text evidence="7">The sequence shown here is derived from an EMBL/GenBank/DDBJ whole genome shotgun (WGS) entry which is preliminary data.</text>
</comment>